<reference evidence="4" key="1">
    <citation type="journal article" date="2021" name="Nat. Commun.">
        <title>Genetic determinants of endophytism in the Arabidopsis root mycobiome.</title>
        <authorList>
            <person name="Mesny F."/>
            <person name="Miyauchi S."/>
            <person name="Thiergart T."/>
            <person name="Pickel B."/>
            <person name="Atanasova L."/>
            <person name="Karlsson M."/>
            <person name="Huettel B."/>
            <person name="Barry K.W."/>
            <person name="Haridas S."/>
            <person name="Chen C."/>
            <person name="Bauer D."/>
            <person name="Andreopoulos W."/>
            <person name="Pangilinan J."/>
            <person name="LaButti K."/>
            <person name="Riley R."/>
            <person name="Lipzen A."/>
            <person name="Clum A."/>
            <person name="Drula E."/>
            <person name="Henrissat B."/>
            <person name="Kohler A."/>
            <person name="Grigoriev I.V."/>
            <person name="Martin F.M."/>
            <person name="Hacquard S."/>
        </authorList>
    </citation>
    <scope>NUCLEOTIDE SEQUENCE</scope>
    <source>
        <strain evidence="4">MPI-CAGE-AT-0016</strain>
    </source>
</reference>
<organism evidence="4 5">
    <name type="scientific">Plectosphaerella cucumerina</name>
    <dbReference type="NCBI Taxonomy" id="40658"/>
    <lineage>
        <taxon>Eukaryota</taxon>
        <taxon>Fungi</taxon>
        <taxon>Dikarya</taxon>
        <taxon>Ascomycota</taxon>
        <taxon>Pezizomycotina</taxon>
        <taxon>Sordariomycetes</taxon>
        <taxon>Hypocreomycetidae</taxon>
        <taxon>Glomerellales</taxon>
        <taxon>Plectosphaerellaceae</taxon>
        <taxon>Plectosphaerella</taxon>
    </lineage>
</organism>
<keyword evidence="2" id="KW-0560">Oxidoreductase</keyword>
<dbReference type="InterPro" id="IPR036291">
    <property type="entry name" value="NAD(P)-bd_dom_sf"/>
</dbReference>
<protein>
    <recommendedName>
        <fullName evidence="3">NmrA-like domain-containing protein</fullName>
    </recommendedName>
</protein>
<sequence>MSDIKKVAILGGTGPLGGALIPSLLRNGFTVTVISRPNGTSLSSLPSQVIVKTSEYTDVTSLVVALEGQDALVEAFNPASAIHQGPVLEAALAAGVSHIITPDFSSDTFNPNIRETLVFENKLKAKQVLEAVVAAHPNTLSWTAIIVGPWYDWLIENDYFWVNKHTKTITCVGSGDQKVSISRYEVCGEALVAVLQSPAKYRNRPAYFANHTVSTNELISIVEDRLGLEGWKIVHVPLEELSAQAHGLWDKDTAEGVVNRLATKAYPLLATVAMMNENNRYEADFSQKLESGWEQGSEVLVENLRQILA</sequence>
<gene>
    <name evidence="4" type="ORF">B0T11DRAFT_277822</name>
</gene>
<name>A0A8K0TNU6_9PEZI</name>
<dbReference type="SUPFAM" id="SSF51735">
    <property type="entry name" value="NAD(P)-binding Rossmann-fold domains"/>
    <property type="match status" value="1"/>
</dbReference>
<dbReference type="Pfam" id="PF05368">
    <property type="entry name" value="NmrA"/>
    <property type="match status" value="1"/>
</dbReference>
<proteinExistence type="predicted"/>
<evidence type="ECO:0000313" key="5">
    <source>
        <dbReference type="Proteomes" id="UP000813385"/>
    </source>
</evidence>
<accession>A0A8K0TNU6</accession>
<evidence type="ECO:0000259" key="3">
    <source>
        <dbReference type="Pfam" id="PF05368"/>
    </source>
</evidence>
<dbReference type="InterPro" id="IPR008030">
    <property type="entry name" value="NmrA-like"/>
</dbReference>
<dbReference type="PANTHER" id="PTHR47706">
    <property type="entry name" value="NMRA-LIKE FAMILY PROTEIN"/>
    <property type="match status" value="1"/>
</dbReference>
<dbReference type="Gene3D" id="3.40.50.720">
    <property type="entry name" value="NAD(P)-binding Rossmann-like Domain"/>
    <property type="match status" value="1"/>
</dbReference>
<dbReference type="AlphaFoldDB" id="A0A8K0TNU6"/>
<dbReference type="Proteomes" id="UP000813385">
    <property type="component" value="Unassembled WGS sequence"/>
</dbReference>
<dbReference type="InterPro" id="IPR051609">
    <property type="entry name" value="NmrA/Isoflavone_reductase-like"/>
</dbReference>
<keyword evidence="1" id="KW-0521">NADP</keyword>
<dbReference type="PANTHER" id="PTHR47706:SF9">
    <property type="entry name" value="NMRA-LIKE DOMAIN-CONTAINING PROTEIN-RELATED"/>
    <property type="match status" value="1"/>
</dbReference>
<evidence type="ECO:0000256" key="2">
    <source>
        <dbReference type="ARBA" id="ARBA00023002"/>
    </source>
</evidence>
<evidence type="ECO:0000313" key="4">
    <source>
        <dbReference type="EMBL" id="KAH7368898.1"/>
    </source>
</evidence>
<dbReference type="GO" id="GO:0016491">
    <property type="term" value="F:oxidoreductase activity"/>
    <property type="evidence" value="ECO:0007669"/>
    <property type="project" value="UniProtKB-KW"/>
</dbReference>
<keyword evidence="5" id="KW-1185">Reference proteome</keyword>
<feature type="domain" description="NmrA-like" evidence="3">
    <location>
        <begin position="5"/>
        <end position="240"/>
    </location>
</feature>
<comment type="caution">
    <text evidence="4">The sequence shown here is derived from an EMBL/GenBank/DDBJ whole genome shotgun (WGS) entry which is preliminary data.</text>
</comment>
<dbReference type="OrthoDB" id="9984533at2759"/>
<dbReference type="EMBL" id="JAGPXD010000002">
    <property type="protein sequence ID" value="KAH7368898.1"/>
    <property type="molecule type" value="Genomic_DNA"/>
</dbReference>
<evidence type="ECO:0000256" key="1">
    <source>
        <dbReference type="ARBA" id="ARBA00022857"/>
    </source>
</evidence>